<keyword evidence="3" id="KW-1185">Reference proteome</keyword>
<sequence length="157" mass="17956">MIGRVDGLETSLQDKEAELDTAKLLSFAVALEKKRLEEHIDQLRRNSETERIEQHETYQTEEQRGKPAKELADRDVLLESQNEKVNFKPRSSLIIIHSSLTALVSKIGDMDRELASSQQRLQSVMADKGTDELRREVESALGEVEKLLVSWRRKTPS</sequence>
<evidence type="ECO:0000256" key="1">
    <source>
        <dbReference type="SAM" id="Coils"/>
    </source>
</evidence>
<evidence type="ECO:0000313" key="2">
    <source>
        <dbReference type="EMBL" id="KAJ1367679.1"/>
    </source>
</evidence>
<keyword evidence="1" id="KW-0175">Coiled coil</keyword>
<reference evidence="2" key="1">
    <citation type="submission" date="2021-06" db="EMBL/GenBank/DDBJ databases">
        <title>Parelaphostrongylus tenuis whole genome reference sequence.</title>
        <authorList>
            <person name="Garwood T.J."/>
            <person name="Larsen P.A."/>
            <person name="Fountain-Jones N.M."/>
            <person name="Garbe J.R."/>
            <person name="Macchietto M.G."/>
            <person name="Kania S.A."/>
            <person name="Gerhold R.W."/>
            <person name="Richards J.E."/>
            <person name="Wolf T.M."/>
        </authorList>
    </citation>
    <scope>NUCLEOTIDE SEQUENCE</scope>
    <source>
        <strain evidence="2">MNPRO001-30</strain>
        <tissue evidence="2">Meninges</tissue>
    </source>
</reference>
<organism evidence="2 3">
    <name type="scientific">Parelaphostrongylus tenuis</name>
    <name type="common">Meningeal worm</name>
    <dbReference type="NCBI Taxonomy" id="148309"/>
    <lineage>
        <taxon>Eukaryota</taxon>
        <taxon>Metazoa</taxon>
        <taxon>Ecdysozoa</taxon>
        <taxon>Nematoda</taxon>
        <taxon>Chromadorea</taxon>
        <taxon>Rhabditida</taxon>
        <taxon>Rhabditina</taxon>
        <taxon>Rhabditomorpha</taxon>
        <taxon>Strongyloidea</taxon>
        <taxon>Metastrongylidae</taxon>
        <taxon>Parelaphostrongylus</taxon>
    </lineage>
</organism>
<dbReference type="AlphaFoldDB" id="A0AAD5R1W5"/>
<proteinExistence type="predicted"/>
<protein>
    <submittedName>
        <fullName evidence="2">Uncharacterized protein</fullName>
    </submittedName>
</protein>
<dbReference type="EMBL" id="JAHQIW010005982">
    <property type="protein sequence ID" value="KAJ1367679.1"/>
    <property type="molecule type" value="Genomic_DNA"/>
</dbReference>
<feature type="coiled-coil region" evidence="1">
    <location>
        <begin position="5"/>
        <end position="53"/>
    </location>
</feature>
<accession>A0AAD5R1W5</accession>
<gene>
    <name evidence="2" type="ORF">KIN20_028636</name>
</gene>
<name>A0AAD5R1W5_PARTN</name>
<evidence type="ECO:0000313" key="3">
    <source>
        <dbReference type="Proteomes" id="UP001196413"/>
    </source>
</evidence>
<dbReference type="Proteomes" id="UP001196413">
    <property type="component" value="Unassembled WGS sequence"/>
</dbReference>
<comment type="caution">
    <text evidence="2">The sequence shown here is derived from an EMBL/GenBank/DDBJ whole genome shotgun (WGS) entry which is preliminary data.</text>
</comment>